<dbReference type="GO" id="GO:0008762">
    <property type="term" value="F:UDP-N-acetylmuramate dehydrogenase activity"/>
    <property type="evidence" value="ECO:0007669"/>
    <property type="project" value="UniProtKB-EC"/>
</dbReference>
<dbReference type="Pfam" id="PF02873">
    <property type="entry name" value="MurB_C"/>
    <property type="match status" value="1"/>
</dbReference>
<feature type="active site" description="Proton donor" evidence="19">
    <location>
        <position position="229"/>
    </location>
</feature>
<dbReference type="PANTHER" id="PTHR21071">
    <property type="entry name" value="UDP-N-ACETYLENOLPYRUVOYLGLUCOSAMINE REDUCTASE"/>
    <property type="match status" value="1"/>
</dbReference>
<evidence type="ECO:0000256" key="19">
    <source>
        <dbReference type="HAMAP-Rule" id="MF_00037"/>
    </source>
</evidence>
<dbReference type="Gene3D" id="3.30.43.10">
    <property type="entry name" value="Uridine Diphospho-n-acetylenolpyruvylglucosamine Reductase, domain 2"/>
    <property type="match status" value="1"/>
</dbReference>
<evidence type="ECO:0000259" key="20">
    <source>
        <dbReference type="PROSITE" id="PS51387"/>
    </source>
</evidence>
<evidence type="ECO:0000256" key="12">
    <source>
        <dbReference type="ARBA" id="ARBA00022960"/>
    </source>
</evidence>
<name>A0ABQ0CBM4_9PROT</name>
<evidence type="ECO:0000256" key="17">
    <source>
        <dbReference type="ARBA" id="ARBA00031026"/>
    </source>
</evidence>
<keyword evidence="13 19" id="KW-0573">Peptidoglycan synthesis</keyword>
<proteinExistence type="inferred from homology"/>
<evidence type="ECO:0000256" key="3">
    <source>
        <dbReference type="ARBA" id="ARBA00004496"/>
    </source>
</evidence>
<protein>
    <recommendedName>
        <fullName evidence="6 19">UDP-N-acetylenolpyruvoylglucosamine reductase</fullName>
        <ecNumber evidence="5 19">1.3.1.98</ecNumber>
    </recommendedName>
    <alternativeName>
        <fullName evidence="17 19">UDP-N-acetylmuramate dehydrogenase</fullName>
    </alternativeName>
</protein>
<keyword evidence="16 19" id="KW-0961">Cell wall biogenesis/degradation</keyword>
<keyword evidence="12 19" id="KW-0133">Cell shape</keyword>
<evidence type="ECO:0000256" key="4">
    <source>
        <dbReference type="ARBA" id="ARBA00004752"/>
    </source>
</evidence>
<dbReference type="InterPro" id="IPR016166">
    <property type="entry name" value="FAD-bd_PCMH"/>
</dbReference>
<evidence type="ECO:0000256" key="8">
    <source>
        <dbReference type="ARBA" id="ARBA00022618"/>
    </source>
</evidence>
<comment type="similarity">
    <text evidence="19">Belongs to the MurB family.</text>
</comment>
<evidence type="ECO:0000313" key="21">
    <source>
        <dbReference type="EMBL" id="GAB0058290.1"/>
    </source>
</evidence>
<dbReference type="SUPFAM" id="SSF56194">
    <property type="entry name" value="Uridine diphospho-N-Acetylenolpyruvylglucosamine reductase, MurB, C-terminal domain"/>
    <property type="match status" value="1"/>
</dbReference>
<comment type="pathway">
    <text evidence="4 19">Cell wall biogenesis; peptidoglycan biosynthesis.</text>
</comment>
<evidence type="ECO:0000313" key="22">
    <source>
        <dbReference type="Proteomes" id="UP001628193"/>
    </source>
</evidence>
<comment type="catalytic activity">
    <reaction evidence="18 19">
        <text>UDP-N-acetyl-alpha-D-muramate + NADP(+) = UDP-N-acetyl-3-O-(1-carboxyvinyl)-alpha-D-glucosamine + NADPH + H(+)</text>
        <dbReference type="Rhea" id="RHEA:12248"/>
        <dbReference type="ChEBI" id="CHEBI:15378"/>
        <dbReference type="ChEBI" id="CHEBI:57783"/>
        <dbReference type="ChEBI" id="CHEBI:58349"/>
        <dbReference type="ChEBI" id="CHEBI:68483"/>
        <dbReference type="ChEBI" id="CHEBI:70757"/>
        <dbReference type="EC" id="1.3.1.98"/>
    </reaction>
</comment>
<dbReference type="PROSITE" id="PS51387">
    <property type="entry name" value="FAD_PCMH"/>
    <property type="match status" value="1"/>
</dbReference>
<dbReference type="InterPro" id="IPR016169">
    <property type="entry name" value="FAD-bd_PCMH_sub2"/>
</dbReference>
<gene>
    <name evidence="19 21" type="primary">murB</name>
    <name evidence="21" type="ORF">SIID45300_02637</name>
</gene>
<dbReference type="SUPFAM" id="SSF56176">
    <property type="entry name" value="FAD-binding/transporter-associated domain-like"/>
    <property type="match status" value="1"/>
</dbReference>
<keyword evidence="8 19" id="KW-0132">Cell division</keyword>
<feature type="domain" description="FAD-binding PCMH-type" evidence="20">
    <location>
        <begin position="28"/>
        <end position="200"/>
    </location>
</feature>
<keyword evidence="10 19" id="KW-0274">FAD</keyword>
<keyword evidence="15 19" id="KW-0131">Cell cycle</keyword>
<feature type="active site" evidence="19">
    <location>
        <position position="180"/>
    </location>
</feature>
<dbReference type="InterPro" id="IPR036318">
    <property type="entry name" value="FAD-bd_PCMH-like_sf"/>
</dbReference>
<keyword evidence="14 19" id="KW-0560">Oxidoreductase</keyword>
<dbReference type="InterPro" id="IPR036635">
    <property type="entry name" value="MurB_C_sf"/>
</dbReference>
<evidence type="ECO:0000256" key="13">
    <source>
        <dbReference type="ARBA" id="ARBA00022984"/>
    </source>
</evidence>
<evidence type="ECO:0000256" key="14">
    <source>
        <dbReference type="ARBA" id="ARBA00023002"/>
    </source>
</evidence>
<dbReference type="NCBIfam" id="NF010480">
    <property type="entry name" value="PRK13905.1"/>
    <property type="match status" value="1"/>
</dbReference>
<evidence type="ECO:0000256" key="7">
    <source>
        <dbReference type="ARBA" id="ARBA00022490"/>
    </source>
</evidence>
<keyword evidence="22" id="KW-1185">Reference proteome</keyword>
<dbReference type="NCBIfam" id="TIGR00179">
    <property type="entry name" value="murB"/>
    <property type="match status" value="1"/>
</dbReference>
<keyword evidence="9 19" id="KW-0285">Flavoprotein</keyword>
<dbReference type="InterPro" id="IPR016167">
    <property type="entry name" value="FAD-bd_PCMH_sub1"/>
</dbReference>
<dbReference type="Gene3D" id="3.30.465.10">
    <property type="match status" value="1"/>
</dbReference>
<comment type="function">
    <text evidence="2 19">Cell wall formation.</text>
</comment>
<evidence type="ECO:0000256" key="5">
    <source>
        <dbReference type="ARBA" id="ARBA00012518"/>
    </source>
</evidence>
<dbReference type="Proteomes" id="UP001628193">
    <property type="component" value="Unassembled WGS sequence"/>
</dbReference>
<keyword evidence="11 19" id="KW-0521">NADP</keyword>
<evidence type="ECO:0000256" key="18">
    <source>
        <dbReference type="ARBA" id="ARBA00048914"/>
    </source>
</evidence>
<dbReference type="EC" id="1.3.1.98" evidence="5 19"/>
<dbReference type="HAMAP" id="MF_00037">
    <property type="entry name" value="MurB"/>
    <property type="match status" value="1"/>
</dbReference>
<dbReference type="PANTHER" id="PTHR21071:SF4">
    <property type="entry name" value="UDP-N-ACETYLENOLPYRUVOYLGLUCOSAMINE REDUCTASE"/>
    <property type="match status" value="1"/>
</dbReference>
<evidence type="ECO:0000256" key="2">
    <source>
        <dbReference type="ARBA" id="ARBA00003921"/>
    </source>
</evidence>
<evidence type="ECO:0000256" key="16">
    <source>
        <dbReference type="ARBA" id="ARBA00023316"/>
    </source>
</evidence>
<feature type="active site" evidence="19">
    <location>
        <position position="300"/>
    </location>
</feature>
<evidence type="ECO:0000256" key="1">
    <source>
        <dbReference type="ARBA" id="ARBA00001974"/>
    </source>
</evidence>
<comment type="cofactor">
    <cofactor evidence="1 19">
        <name>FAD</name>
        <dbReference type="ChEBI" id="CHEBI:57692"/>
    </cofactor>
</comment>
<sequence length="307" mass="33540">MGMDPFASCALTLPVRRDVPLRPRTTWRIGGPARWLVTPVDAVEIAGLLANWPDHLPRVILGGGSNLLISDKGVPGAVMDLTQAMNRIYTITESLNADSETLVHADAGATTQALAHFARRRGLTGAEFLAGIPGSVGGALRMNAGAHGGEIRDLLVEADLVDPAGRLHVLPESALGMEYRHCGIDAAWIFTGARFRFRPDDPERVRERMRAFNARRRRSQPLAWPSAGSVFKNPPAGPKAWELLDRAGLRGLRVGDAQVSEMHCNFFINLGQATAIQMRELIDRARERVAEHAGILLEPEVQFVGWE</sequence>
<accession>A0ABQ0CBM4</accession>
<evidence type="ECO:0000256" key="11">
    <source>
        <dbReference type="ARBA" id="ARBA00022857"/>
    </source>
</evidence>
<dbReference type="EMBL" id="BAAFGK010000004">
    <property type="protein sequence ID" value="GAB0058290.1"/>
    <property type="molecule type" value="Genomic_DNA"/>
</dbReference>
<evidence type="ECO:0000256" key="15">
    <source>
        <dbReference type="ARBA" id="ARBA00023306"/>
    </source>
</evidence>
<evidence type="ECO:0000256" key="10">
    <source>
        <dbReference type="ARBA" id="ARBA00022827"/>
    </source>
</evidence>
<evidence type="ECO:0000256" key="6">
    <source>
        <dbReference type="ARBA" id="ARBA00015188"/>
    </source>
</evidence>
<dbReference type="InterPro" id="IPR006094">
    <property type="entry name" value="Oxid_FAD_bind_N"/>
</dbReference>
<dbReference type="InterPro" id="IPR011601">
    <property type="entry name" value="MurB_C"/>
</dbReference>
<comment type="caution">
    <text evidence="21">The sequence shown here is derived from an EMBL/GenBank/DDBJ whole genome shotgun (WGS) entry which is preliminary data.</text>
</comment>
<organism evidence="21 22">
    <name type="scientific">Candidatus Magnetaquiglobus chichijimensis</name>
    <dbReference type="NCBI Taxonomy" id="3141448"/>
    <lineage>
        <taxon>Bacteria</taxon>
        <taxon>Pseudomonadati</taxon>
        <taxon>Pseudomonadota</taxon>
        <taxon>Magnetococcia</taxon>
        <taxon>Magnetococcales</taxon>
        <taxon>Candidatus Magnetaquicoccaceae</taxon>
        <taxon>Candidatus Magnetaquiglobus</taxon>
    </lineage>
</organism>
<evidence type="ECO:0000256" key="9">
    <source>
        <dbReference type="ARBA" id="ARBA00022630"/>
    </source>
</evidence>
<comment type="subcellular location">
    <subcellularLocation>
        <location evidence="3 19">Cytoplasm</location>
    </subcellularLocation>
</comment>
<dbReference type="Pfam" id="PF01565">
    <property type="entry name" value="FAD_binding_4"/>
    <property type="match status" value="1"/>
</dbReference>
<dbReference type="InterPro" id="IPR003170">
    <property type="entry name" value="MurB"/>
</dbReference>
<reference evidence="21 22" key="1">
    <citation type="submission" date="2024-09" db="EMBL/GenBank/DDBJ databases">
        <title>Draft genome sequence of Candidatus Magnetaquicoccaceae bacterium FCR-1.</title>
        <authorList>
            <person name="Shimoshige H."/>
            <person name="Shimamura S."/>
            <person name="Taoka A."/>
            <person name="Kobayashi H."/>
            <person name="Maekawa T."/>
        </authorList>
    </citation>
    <scope>NUCLEOTIDE SEQUENCE [LARGE SCALE GENOMIC DNA]</scope>
    <source>
        <strain evidence="21 22">FCR-1</strain>
    </source>
</reference>
<keyword evidence="7 19" id="KW-0963">Cytoplasm</keyword>
<dbReference type="Gene3D" id="3.90.78.10">
    <property type="entry name" value="UDP-N-acetylenolpyruvoylglucosamine reductase, C-terminal domain"/>
    <property type="match status" value="1"/>
</dbReference>